<dbReference type="AlphaFoldDB" id="A0A2Z4MMZ1"/>
<accession>A0A2Z4MMZ1</accession>
<dbReference type="EMBL" id="CP030117">
    <property type="protein sequence ID" value="AWX57897.1"/>
    <property type="molecule type" value="Genomic_DNA"/>
</dbReference>
<evidence type="ECO:0000313" key="2">
    <source>
        <dbReference type="Proteomes" id="UP000036061"/>
    </source>
</evidence>
<name>A0A2Z4MMZ1_BREBE</name>
<sequence length="123" mass="13556">MRHLCPGKGQLCLFISNILGLAILNPEYLDFWTVEGFLRNLAVQRLSPAMSIDVLFPSQLVAGSTQPARSSCTQKNVGLGFLALIGSRKSIARLETLVREGTVGKHNEKNKWVTILWVHPSAI</sequence>
<evidence type="ECO:0000313" key="1">
    <source>
        <dbReference type="EMBL" id="AWX57897.1"/>
    </source>
</evidence>
<gene>
    <name evidence="1" type="ORF">AB432_023940</name>
</gene>
<proteinExistence type="predicted"/>
<organism evidence="1 2">
    <name type="scientific">Brevibacillus brevis</name>
    <name type="common">Bacillus brevis</name>
    <dbReference type="NCBI Taxonomy" id="1393"/>
    <lineage>
        <taxon>Bacteria</taxon>
        <taxon>Bacillati</taxon>
        <taxon>Bacillota</taxon>
        <taxon>Bacilli</taxon>
        <taxon>Bacillales</taxon>
        <taxon>Paenibacillaceae</taxon>
        <taxon>Brevibacillus</taxon>
    </lineage>
</organism>
<protein>
    <submittedName>
        <fullName evidence="1">Uncharacterized protein</fullName>
    </submittedName>
</protein>
<dbReference type="Proteomes" id="UP000036061">
    <property type="component" value="Chromosome"/>
</dbReference>
<reference evidence="1 2" key="1">
    <citation type="journal article" date="2015" name="Genome Announc.">
        <title>Draft Genome Sequence of Brevibacillus brevis DZQ7, a Plant Growth-Promoting Rhizobacterium with Broad-Spectrum Antimicrobial Activity.</title>
        <authorList>
            <person name="Hou Q."/>
            <person name="Wang C."/>
            <person name="Hou X."/>
            <person name="Xia Z."/>
            <person name="Ye J."/>
            <person name="Liu K."/>
            <person name="Liu H."/>
            <person name="Wang J."/>
            <person name="Guo H."/>
            <person name="Yu X."/>
            <person name="Yang Y."/>
            <person name="Du B."/>
            <person name="Ding Y."/>
        </authorList>
    </citation>
    <scope>NUCLEOTIDE SEQUENCE [LARGE SCALE GENOMIC DNA]</scope>
    <source>
        <strain evidence="1 2">DZQ7</strain>
    </source>
</reference>